<dbReference type="AlphaFoldDB" id="A0A3N2GVZ8"/>
<evidence type="ECO:0008006" key="5">
    <source>
        <dbReference type="Google" id="ProtNLM"/>
    </source>
</evidence>
<evidence type="ECO:0000313" key="3">
    <source>
        <dbReference type="EMBL" id="ROS40339.1"/>
    </source>
</evidence>
<name>A0A3N2GVZ8_9PSEU</name>
<evidence type="ECO:0000256" key="2">
    <source>
        <dbReference type="SAM" id="Phobius"/>
    </source>
</evidence>
<sequence length="200" mass="20829">MTYPPQPGQSYGPRPGAYGQGGYPQQQGPFPPGGGHPQPFPPGGGYPPPQPPKKTGLWIGLTAGVLVVVAFLVTAFAAPGFLLGDDENGAAADRAPDAGDSPAANLVDEISRRFLAHDESGLNQLACSGAEVAIEGYTREAEMYQAFTLNGPVQETTGTATATAHVVLEAEGRRVEGDLVISLADENGSWCLKDLEEARK</sequence>
<accession>A0A3N2GVZ8</accession>
<organism evidence="3 4">
    <name type="scientific">Amycolatopsis thermoflava</name>
    <dbReference type="NCBI Taxonomy" id="84480"/>
    <lineage>
        <taxon>Bacteria</taxon>
        <taxon>Bacillati</taxon>
        <taxon>Actinomycetota</taxon>
        <taxon>Actinomycetes</taxon>
        <taxon>Pseudonocardiales</taxon>
        <taxon>Pseudonocardiaceae</taxon>
        <taxon>Amycolatopsis</taxon>
        <taxon>Amycolatopsis methanolica group</taxon>
    </lineage>
</organism>
<dbReference type="Proteomes" id="UP000274843">
    <property type="component" value="Unassembled WGS sequence"/>
</dbReference>
<feature type="compositionally biased region" description="Low complexity" evidence="1">
    <location>
        <begin position="11"/>
        <end position="28"/>
    </location>
</feature>
<comment type="caution">
    <text evidence="3">The sequence shown here is derived from an EMBL/GenBank/DDBJ whole genome shotgun (WGS) entry which is preliminary data.</text>
</comment>
<feature type="compositionally biased region" description="Pro residues" evidence="1">
    <location>
        <begin position="29"/>
        <end position="51"/>
    </location>
</feature>
<keyword evidence="4" id="KW-1185">Reference proteome</keyword>
<gene>
    <name evidence="3" type="ORF">EDD35_2671</name>
</gene>
<reference evidence="3 4" key="1">
    <citation type="submission" date="2018-11" db="EMBL/GenBank/DDBJ databases">
        <title>Sequencing the genomes of 1000 actinobacteria strains.</title>
        <authorList>
            <person name="Klenk H.-P."/>
        </authorList>
    </citation>
    <scope>NUCLEOTIDE SEQUENCE [LARGE SCALE GENOMIC DNA]</scope>
    <source>
        <strain evidence="3 4">DSM 44348</strain>
    </source>
</reference>
<protein>
    <recommendedName>
        <fullName evidence="5">DUF4878 domain-containing protein</fullName>
    </recommendedName>
</protein>
<evidence type="ECO:0000313" key="4">
    <source>
        <dbReference type="Proteomes" id="UP000274843"/>
    </source>
</evidence>
<feature type="transmembrane region" description="Helical" evidence="2">
    <location>
        <begin position="57"/>
        <end position="84"/>
    </location>
</feature>
<keyword evidence="2" id="KW-0812">Transmembrane</keyword>
<keyword evidence="2" id="KW-0472">Membrane</keyword>
<dbReference type="RefSeq" id="WP_123683971.1">
    <property type="nucleotide sequence ID" value="NZ_RKHY01000001.1"/>
</dbReference>
<feature type="region of interest" description="Disordered" evidence="1">
    <location>
        <begin position="1"/>
        <end position="51"/>
    </location>
</feature>
<proteinExistence type="predicted"/>
<keyword evidence="2" id="KW-1133">Transmembrane helix</keyword>
<dbReference type="GeneID" id="301844067"/>
<dbReference type="EMBL" id="RKHY01000001">
    <property type="protein sequence ID" value="ROS40339.1"/>
    <property type="molecule type" value="Genomic_DNA"/>
</dbReference>
<evidence type="ECO:0000256" key="1">
    <source>
        <dbReference type="SAM" id="MobiDB-lite"/>
    </source>
</evidence>